<reference evidence="1 2" key="1">
    <citation type="submission" date="2020-08" db="EMBL/GenBank/DDBJ databases">
        <title>Genomic Encyclopedia of Type Strains, Phase III (KMG-III): the genomes of soil and plant-associated and newly described type strains.</title>
        <authorList>
            <person name="Whitman W."/>
        </authorList>
    </citation>
    <scope>NUCLEOTIDE SEQUENCE [LARGE SCALE GENOMIC DNA]</scope>
    <source>
        <strain evidence="1 2">CECT 8960</strain>
    </source>
</reference>
<organism evidence="1 2">
    <name type="scientific">Actinophytocola algeriensis</name>
    <dbReference type="NCBI Taxonomy" id="1768010"/>
    <lineage>
        <taxon>Bacteria</taxon>
        <taxon>Bacillati</taxon>
        <taxon>Actinomycetota</taxon>
        <taxon>Actinomycetes</taxon>
        <taxon>Pseudonocardiales</taxon>
        <taxon>Pseudonocardiaceae</taxon>
    </lineage>
</organism>
<sequence>MISQACLRCGERQELVVDLDLRGVPHGFAGHDTVYDWDIVLSCTGCEFGELRVYSHDCWAPRWDEEWDMEWSGQLDAATLDLLRRSLSACQDRSDPKCGCAAHVSLRKTSAYTHKLRIDPNVTPEGERPFAKVTLSDDGLPTFAY</sequence>
<evidence type="ECO:0000313" key="2">
    <source>
        <dbReference type="Proteomes" id="UP000520767"/>
    </source>
</evidence>
<evidence type="ECO:0000313" key="1">
    <source>
        <dbReference type="EMBL" id="MBB4912393.1"/>
    </source>
</evidence>
<proteinExistence type="predicted"/>
<comment type="caution">
    <text evidence="1">The sequence shown here is derived from an EMBL/GenBank/DDBJ whole genome shotgun (WGS) entry which is preliminary data.</text>
</comment>
<protein>
    <submittedName>
        <fullName evidence="1">Uncharacterized protein</fullName>
    </submittedName>
</protein>
<name>A0A7W7QF62_9PSEU</name>
<dbReference type="AlphaFoldDB" id="A0A7W7QF62"/>
<gene>
    <name evidence="1" type="ORF">FHR82_008664</name>
</gene>
<dbReference type="EMBL" id="JACHJQ010000013">
    <property type="protein sequence ID" value="MBB4912393.1"/>
    <property type="molecule type" value="Genomic_DNA"/>
</dbReference>
<keyword evidence="2" id="KW-1185">Reference proteome</keyword>
<dbReference type="RefSeq" id="WP_184816387.1">
    <property type="nucleotide sequence ID" value="NZ_JACHJQ010000013.1"/>
</dbReference>
<dbReference type="Proteomes" id="UP000520767">
    <property type="component" value="Unassembled WGS sequence"/>
</dbReference>
<accession>A0A7W7QF62</accession>